<evidence type="ECO:0000313" key="2">
    <source>
        <dbReference type="Proteomes" id="UP000001410"/>
    </source>
</evidence>
<keyword evidence="2" id="KW-1185">Reference proteome</keyword>
<protein>
    <submittedName>
        <fullName evidence="1">Uncharacterized protein</fullName>
    </submittedName>
</protein>
<dbReference type="HOGENOM" id="CLU_214622_0_0_6"/>
<evidence type="ECO:0000313" key="1">
    <source>
        <dbReference type="EMBL" id="AAN82092.1"/>
    </source>
</evidence>
<name>A0A0H2VAL7_ECOL6</name>
<reference evidence="1 2" key="1">
    <citation type="journal article" date="2002" name="Proc. Natl. Acad. Sci. U.S.A.">
        <title>Extensive mosaic structure revealed by the complete genome sequence of uropathogenic Escherichia coli.</title>
        <authorList>
            <person name="Welch R.A."/>
            <person name="Burland V."/>
            <person name="Plunkett G.III."/>
            <person name="Redford P."/>
            <person name="Roesch P."/>
            <person name="Rasko D."/>
            <person name="Buckles E.L."/>
            <person name="Liou S.R."/>
            <person name="Boutin A."/>
            <person name="Hackett J."/>
            <person name="Stroud D."/>
            <person name="Mayhew G.F."/>
            <person name="Rose D.J."/>
            <person name="Zhou S."/>
            <person name="Schwartz D.C."/>
            <person name="Perna N.T."/>
            <person name="Mobley H.L."/>
            <person name="Donnenberg M.S."/>
            <person name="Blattner F.R."/>
        </authorList>
    </citation>
    <scope>NUCLEOTIDE SEQUENCE [LARGE SCALE GENOMIC DNA]</scope>
    <source>
        <strain evidence="2">CFT073 / ATCC 700928 / UPEC</strain>
    </source>
</reference>
<organism evidence="1 2">
    <name type="scientific">Escherichia coli O6:H1 (strain CFT073 / ATCC 700928 / UPEC)</name>
    <dbReference type="NCBI Taxonomy" id="199310"/>
    <lineage>
        <taxon>Bacteria</taxon>
        <taxon>Pseudomonadati</taxon>
        <taxon>Pseudomonadota</taxon>
        <taxon>Gammaproteobacteria</taxon>
        <taxon>Enterobacterales</taxon>
        <taxon>Enterobacteriaceae</taxon>
        <taxon>Escherichia</taxon>
    </lineage>
</organism>
<dbReference type="AlphaFoldDB" id="A0A0H2VAL7"/>
<sequence>MYFSPGMDPARNFCLCTTFTFGTEQPIVTAECIRLQDTPEGTKVLYRMFSLPVW</sequence>
<accession>A0A0H2VAL7</accession>
<dbReference type="Proteomes" id="UP000001410">
    <property type="component" value="Chromosome"/>
</dbReference>
<dbReference type="KEGG" id="ecc:c3644"/>
<dbReference type="EMBL" id="AE014075">
    <property type="protein sequence ID" value="AAN82092.1"/>
    <property type="molecule type" value="Genomic_DNA"/>
</dbReference>
<gene>
    <name evidence="1" type="ordered locus">c3644</name>
</gene>
<proteinExistence type="predicted"/>